<name>A0A8X6FIW0_TRICU</name>
<protein>
    <submittedName>
        <fullName evidence="2">Uncharacterized protein</fullName>
    </submittedName>
</protein>
<dbReference type="EMBL" id="BMAO01002530">
    <property type="protein sequence ID" value="GFQ81382.1"/>
    <property type="molecule type" value="Genomic_DNA"/>
</dbReference>
<evidence type="ECO:0000256" key="1">
    <source>
        <dbReference type="SAM" id="MobiDB-lite"/>
    </source>
</evidence>
<reference evidence="2" key="1">
    <citation type="submission" date="2020-07" db="EMBL/GenBank/DDBJ databases">
        <title>Multicomponent nature underlies the extraordinary mechanical properties of spider dragline silk.</title>
        <authorList>
            <person name="Kono N."/>
            <person name="Nakamura H."/>
            <person name="Mori M."/>
            <person name="Yoshida Y."/>
            <person name="Ohtoshi R."/>
            <person name="Malay A.D."/>
            <person name="Moran D.A.P."/>
            <person name="Tomita M."/>
            <person name="Numata K."/>
            <person name="Arakawa K."/>
        </authorList>
    </citation>
    <scope>NUCLEOTIDE SEQUENCE</scope>
</reference>
<dbReference type="OrthoDB" id="10342542at2759"/>
<dbReference type="AlphaFoldDB" id="A0A8X6FIW0"/>
<organism evidence="2 3">
    <name type="scientific">Trichonephila clavata</name>
    <name type="common">Joro spider</name>
    <name type="synonym">Nephila clavata</name>
    <dbReference type="NCBI Taxonomy" id="2740835"/>
    <lineage>
        <taxon>Eukaryota</taxon>
        <taxon>Metazoa</taxon>
        <taxon>Ecdysozoa</taxon>
        <taxon>Arthropoda</taxon>
        <taxon>Chelicerata</taxon>
        <taxon>Arachnida</taxon>
        <taxon>Araneae</taxon>
        <taxon>Araneomorphae</taxon>
        <taxon>Entelegynae</taxon>
        <taxon>Araneoidea</taxon>
        <taxon>Nephilidae</taxon>
        <taxon>Trichonephila</taxon>
    </lineage>
</organism>
<accession>A0A8X6FIW0</accession>
<gene>
    <name evidence="2" type="ORF">TNCT_137531</name>
</gene>
<keyword evidence="3" id="KW-1185">Reference proteome</keyword>
<evidence type="ECO:0000313" key="3">
    <source>
        <dbReference type="Proteomes" id="UP000887116"/>
    </source>
</evidence>
<evidence type="ECO:0000313" key="2">
    <source>
        <dbReference type="EMBL" id="GFQ81382.1"/>
    </source>
</evidence>
<sequence length="207" mass="23902">MAKEVKKVGEHNSGFSLIKLQQQMLKNFMNGIVSLLPKPNFKKKEHNHTQGSAALAEGGRKERVKGTREVRSPDRTGLTFFSWPANLLGDEELVKMIPRAIETVCVQEDAQDKEKQFHRYKKLNKITSSLHQGAIFILTESKRLPEQAQLHIFLTVRSELEQDTMSDIQCPLPHHSSHVFTESQHSISIRKQKERWKEYEEIEIFGK</sequence>
<comment type="caution">
    <text evidence="2">The sequence shown here is derived from an EMBL/GenBank/DDBJ whole genome shotgun (WGS) entry which is preliminary data.</text>
</comment>
<feature type="region of interest" description="Disordered" evidence="1">
    <location>
        <begin position="42"/>
        <end position="69"/>
    </location>
</feature>
<feature type="compositionally biased region" description="Basic and acidic residues" evidence="1">
    <location>
        <begin position="58"/>
        <end position="69"/>
    </location>
</feature>
<proteinExistence type="predicted"/>
<dbReference type="Proteomes" id="UP000887116">
    <property type="component" value="Unassembled WGS sequence"/>
</dbReference>